<evidence type="ECO:0000313" key="2">
    <source>
        <dbReference type="Proteomes" id="UP001140096"/>
    </source>
</evidence>
<accession>A0ACC1KV33</accession>
<dbReference type="EMBL" id="JANBUP010003693">
    <property type="protein sequence ID" value="KAJ2795992.1"/>
    <property type="molecule type" value="Genomic_DNA"/>
</dbReference>
<dbReference type="Proteomes" id="UP001140096">
    <property type="component" value="Unassembled WGS sequence"/>
</dbReference>
<organism evidence="1 2">
    <name type="scientific">Coemansia furcata</name>
    <dbReference type="NCBI Taxonomy" id="417177"/>
    <lineage>
        <taxon>Eukaryota</taxon>
        <taxon>Fungi</taxon>
        <taxon>Fungi incertae sedis</taxon>
        <taxon>Zoopagomycota</taxon>
        <taxon>Kickxellomycotina</taxon>
        <taxon>Kickxellomycetes</taxon>
        <taxon>Kickxellales</taxon>
        <taxon>Kickxellaceae</taxon>
        <taxon>Coemansia</taxon>
    </lineage>
</organism>
<comment type="caution">
    <text evidence="1">The sequence shown here is derived from an EMBL/GenBank/DDBJ whole genome shotgun (WGS) entry which is preliminary data.</text>
</comment>
<feature type="non-terminal residue" evidence="1">
    <location>
        <position position="1"/>
    </location>
</feature>
<gene>
    <name evidence="1" type="ORF">H4S07_006338</name>
</gene>
<evidence type="ECO:0000313" key="1">
    <source>
        <dbReference type="EMBL" id="KAJ2795992.1"/>
    </source>
</evidence>
<proteinExistence type="predicted"/>
<sequence>QLLSRIDELAHYIDKLKGASDVAEFAAAVGSGEVPRSIVEASVGGVLAKAAEDKLEAVYYQLFAMATSASAAWRGLCVLNNLYNLAAVFEAMFVAAHGEKLKALGVDMYKASDKILGQGMPFAVIVQAIDVAESEVEVWTIDGKMNQVARTLLPTQSTYRTFGADQWKLLCEHLEQWNASLEDLQPVISNAKLIAQQQAVQMAGTSHVTIKE</sequence>
<name>A0ACC1KV33_9FUNG</name>
<keyword evidence="2" id="KW-1185">Reference proteome</keyword>
<protein>
    <submittedName>
        <fullName evidence="1">Uncharacterized protein</fullName>
    </submittedName>
</protein>
<reference evidence="1" key="1">
    <citation type="submission" date="2022-07" db="EMBL/GenBank/DDBJ databases">
        <title>Phylogenomic reconstructions and comparative analyses of Kickxellomycotina fungi.</title>
        <authorList>
            <person name="Reynolds N.K."/>
            <person name="Stajich J.E."/>
            <person name="Barry K."/>
            <person name="Grigoriev I.V."/>
            <person name="Crous P."/>
            <person name="Smith M.E."/>
        </authorList>
    </citation>
    <scope>NUCLEOTIDE SEQUENCE</scope>
    <source>
        <strain evidence="1">CBS 102833</strain>
    </source>
</reference>